<evidence type="ECO:0000256" key="6">
    <source>
        <dbReference type="SAM" id="MobiDB-lite"/>
    </source>
</evidence>
<keyword evidence="5" id="KW-0378">Hydrolase</keyword>
<feature type="compositionally biased region" description="Basic and acidic residues" evidence="6">
    <location>
        <begin position="230"/>
        <end position="246"/>
    </location>
</feature>
<feature type="compositionally biased region" description="Polar residues" evidence="6">
    <location>
        <begin position="456"/>
        <end position="490"/>
    </location>
</feature>
<dbReference type="AlphaFoldDB" id="A0A131XHL6"/>
<protein>
    <submittedName>
        <fullName evidence="8">Putative sumo1/sentrin specific peptidase 6a</fullName>
    </submittedName>
</protein>
<feature type="domain" description="Ubiquitin-like protease family profile" evidence="7">
    <location>
        <begin position="563"/>
        <end position="819"/>
    </location>
</feature>
<feature type="compositionally biased region" description="Acidic residues" evidence="6">
    <location>
        <begin position="710"/>
        <end position="730"/>
    </location>
</feature>
<reference evidence="8" key="1">
    <citation type="journal article" date="2017" name="Ticks Tick Borne Dis.">
        <title>An insight into the sialome of Hyalomma excavatum.</title>
        <authorList>
            <person name="Ribeiro J.M."/>
            <person name="Slovak M."/>
            <person name="Francischetti I.M."/>
        </authorList>
    </citation>
    <scope>NUCLEOTIDE SEQUENCE</scope>
    <source>
        <strain evidence="8">Samish</strain>
        <tissue evidence="8">Salivary glands</tissue>
    </source>
</reference>
<organism evidence="8">
    <name type="scientific">Hyalomma excavatum</name>
    <dbReference type="NCBI Taxonomy" id="257692"/>
    <lineage>
        <taxon>Eukaryota</taxon>
        <taxon>Metazoa</taxon>
        <taxon>Ecdysozoa</taxon>
        <taxon>Arthropoda</taxon>
        <taxon>Chelicerata</taxon>
        <taxon>Arachnida</taxon>
        <taxon>Acari</taxon>
        <taxon>Parasitiformes</taxon>
        <taxon>Ixodida</taxon>
        <taxon>Ixodoidea</taxon>
        <taxon>Ixodidae</taxon>
        <taxon>Hyalomminae</taxon>
        <taxon>Hyalomma</taxon>
    </lineage>
</organism>
<evidence type="ECO:0000259" key="7">
    <source>
        <dbReference type="PROSITE" id="PS50600"/>
    </source>
</evidence>
<evidence type="ECO:0000256" key="2">
    <source>
        <dbReference type="ARBA" id="ARBA00022553"/>
    </source>
</evidence>
<evidence type="ECO:0000256" key="3">
    <source>
        <dbReference type="ARBA" id="ARBA00022670"/>
    </source>
</evidence>
<dbReference type="Gene3D" id="3.40.395.10">
    <property type="entry name" value="Adenoviral Proteinase, Chain A"/>
    <property type="match status" value="1"/>
</dbReference>
<dbReference type="GO" id="GO:0070139">
    <property type="term" value="F:SUMO-specific endopeptidase activity"/>
    <property type="evidence" value="ECO:0007669"/>
    <property type="project" value="TreeGrafter"/>
</dbReference>
<evidence type="ECO:0000313" key="8">
    <source>
        <dbReference type="EMBL" id="JAP67044.1"/>
    </source>
</evidence>
<dbReference type="GO" id="GO:0005737">
    <property type="term" value="C:cytoplasm"/>
    <property type="evidence" value="ECO:0007669"/>
    <property type="project" value="TreeGrafter"/>
</dbReference>
<dbReference type="PROSITE" id="PS50600">
    <property type="entry name" value="ULP_PROTEASE"/>
    <property type="match status" value="1"/>
</dbReference>
<dbReference type="EMBL" id="GEFH01001537">
    <property type="protein sequence ID" value="JAP67044.1"/>
    <property type="molecule type" value="mRNA"/>
</dbReference>
<feature type="compositionally biased region" description="Acidic residues" evidence="6">
    <location>
        <begin position="219"/>
        <end position="229"/>
    </location>
</feature>
<accession>A0A131XHL6</accession>
<dbReference type="InterPro" id="IPR038765">
    <property type="entry name" value="Papain-like_cys_pep_sf"/>
</dbReference>
<proteinExistence type="evidence at transcript level"/>
<feature type="compositionally biased region" description="Basic residues" evidence="6">
    <location>
        <begin position="12"/>
        <end position="26"/>
    </location>
</feature>
<dbReference type="InterPro" id="IPR051947">
    <property type="entry name" value="Sentrin-specific_protease"/>
</dbReference>
<dbReference type="GO" id="GO:0005634">
    <property type="term" value="C:nucleus"/>
    <property type="evidence" value="ECO:0007669"/>
    <property type="project" value="TreeGrafter"/>
</dbReference>
<dbReference type="SUPFAM" id="SSF54001">
    <property type="entry name" value="Cysteine proteinases"/>
    <property type="match status" value="1"/>
</dbReference>
<sequence length="914" mass="99333">MDTSCSSPRQQQQHHPHHHHHHHHQHPTTAAVVIIDRSPARNQASPAAVGKLTPSQEQQRVAVVDTQGQVSNANVLYTVCTRCGQISHDLDKCDFCSRDILPSDRAKTRLCGPKRRLNLDGGTTTGGGSGSGAGSQQLQPSEAKMSKRTFYGNNVPARPLLSTVGNNVLTVRQPAVTNGQARPLLSAAAAVQPAKPVRTVPVARRGKREPECLTISISSDEEADAEATGEECHERTSETPTKENHPDPQPAAAEIQCLARVQDTPPESPRGGGRSSAVLVTSTHTEVPRSFVGSNPPAPTGSEMRFSCRSIRIGSYKVPPGEYWVTVSNRGFTFTIQAPAESHEVLLHVLDSDVVQVLGNLSRNMAVLFVTTTSDCAATLRTKLGMNRKSPGSYYYDPMGRDEKQKRITFLPEPPFSEDQKVFLRQVFPGPLLHEIKQFEANEILIRSSPGPSVAPQPQQYGSSASQRASETAVTSAAPSTTQPQASSAATVTHLVIHNVPSSATIVTRATRSSSSASSGVVAVSGSGSVVATCEQGSSQEESSSGPNIKLLVYPAPPKTGGIPVHSADLRCLREGQFLNDVIIDFYLKYLLLERLSEEVRQRTHVFSSFFYPRLTQRLHPRAAGQQGLLPAARRHRNVRTWTRHVDIFAKDYIVVPINQNAHWFVAVLCFPGLVAHVCPPQEVVPSYDDHTPLADSQSPAASPKTPEGNLEDGDSLMESDPEDGTELEDTPSPLPKGAAEAPTGRAYILILDSLGGGMCSRSRIMTTLREYLTEEWKARKRTQLTFCPGNTPGYTPRTPQQGNYSDCGVYLLQYVESFLEKPPSAADPVKLDLGDWFPEGRVAQKRAAIRDLILDLHIQQNPSSDFPQRWRKEEEEEAAALRVEEPVSTTLLVTPVTNTVILVCSGSSSSQPS</sequence>
<comment type="similarity">
    <text evidence="1">Belongs to the peptidase C48 family.</text>
</comment>
<keyword evidence="2" id="KW-0597">Phosphoprotein</keyword>
<dbReference type="GO" id="GO:0016926">
    <property type="term" value="P:protein desumoylation"/>
    <property type="evidence" value="ECO:0007669"/>
    <property type="project" value="TreeGrafter"/>
</dbReference>
<name>A0A131XHL6_9ACAR</name>
<feature type="region of interest" description="Disordered" evidence="6">
    <location>
        <begin position="449"/>
        <end position="490"/>
    </location>
</feature>
<feature type="region of interest" description="Disordered" evidence="6">
    <location>
        <begin position="689"/>
        <end position="741"/>
    </location>
</feature>
<evidence type="ECO:0000256" key="5">
    <source>
        <dbReference type="ARBA" id="ARBA00022801"/>
    </source>
</evidence>
<keyword evidence="3" id="KW-0645">Protease</keyword>
<keyword evidence="4" id="KW-0833">Ubl conjugation pathway</keyword>
<dbReference type="InterPro" id="IPR003653">
    <property type="entry name" value="Peptidase_C48_C"/>
</dbReference>
<feature type="region of interest" description="Disordered" evidence="6">
    <location>
        <begin position="216"/>
        <end position="249"/>
    </location>
</feature>
<dbReference type="PANTHER" id="PTHR46896:SF3">
    <property type="entry name" value="FI06413P-RELATED"/>
    <property type="match status" value="1"/>
</dbReference>
<feature type="compositionally biased region" description="Gly residues" evidence="6">
    <location>
        <begin position="123"/>
        <end position="133"/>
    </location>
</feature>
<feature type="region of interest" description="Disordered" evidence="6">
    <location>
        <begin position="112"/>
        <end position="143"/>
    </location>
</feature>
<evidence type="ECO:0000256" key="4">
    <source>
        <dbReference type="ARBA" id="ARBA00022786"/>
    </source>
</evidence>
<evidence type="ECO:0000256" key="1">
    <source>
        <dbReference type="ARBA" id="ARBA00005234"/>
    </source>
</evidence>
<dbReference type="Pfam" id="PF02902">
    <property type="entry name" value="Peptidase_C48"/>
    <property type="match status" value="1"/>
</dbReference>
<dbReference type="PANTHER" id="PTHR46896">
    <property type="entry name" value="SENTRIN-SPECIFIC PROTEASE"/>
    <property type="match status" value="1"/>
</dbReference>
<feature type="region of interest" description="Disordered" evidence="6">
    <location>
        <begin position="1"/>
        <end position="29"/>
    </location>
</feature>
<dbReference type="GO" id="GO:0006508">
    <property type="term" value="P:proteolysis"/>
    <property type="evidence" value="ECO:0007669"/>
    <property type="project" value="UniProtKB-KW"/>
</dbReference>